<gene>
    <name evidence="1" type="ORF">QO001_000331</name>
</gene>
<dbReference type="RefSeq" id="WP_230365005.1">
    <property type="nucleotide sequence ID" value="NZ_JAJALK010000001.1"/>
</dbReference>
<protein>
    <submittedName>
        <fullName evidence="1">Uncharacterized protein</fullName>
    </submittedName>
</protein>
<evidence type="ECO:0000313" key="1">
    <source>
        <dbReference type="EMBL" id="MDQ0541423.1"/>
    </source>
</evidence>
<accession>A0AAJ1WVS3</accession>
<reference evidence="1" key="1">
    <citation type="submission" date="2023-07" db="EMBL/GenBank/DDBJ databases">
        <title>Genomic Encyclopedia of Type Strains, Phase IV (KMG-IV): sequencing the most valuable type-strain genomes for metagenomic binning, comparative biology and taxonomic classification.</title>
        <authorList>
            <person name="Goeker M."/>
        </authorList>
    </citation>
    <scope>NUCLEOTIDE SEQUENCE</scope>
    <source>
        <strain evidence="1">DSM 19569</strain>
    </source>
</reference>
<name>A0AAJ1WVS3_9HYPH</name>
<dbReference type="EMBL" id="JAUSWL010000001">
    <property type="protein sequence ID" value="MDQ0541423.1"/>
    <property type="molecule type" value="Genomic_DNA"/>
</dbReference>
<comment type="caution">
    <text evidence="1">The sequence shown here is derived from an EMBL/GenBank/DDBJ whole genome shotgun (WGS) entry which is preliminary data.</text>
</comment>
<sequence>MRTYLVTIRKLVPDGCGHDHRALQKRVVVAARSDVAAAYAAKAMFCEAVGILDWRLRADTCDVVELPKLAA</sequence>
<evidence type="ECO:0000313" key="2">
    <source>
        <dbReference type="Proteomes" id="UP001223420"/>
    </source>
</evidence>
<organism evidence="1 2">
    <name type="scientific">Methylobacterium brachiatum</name>
    <dbReference type="NCBI Taxonomy" id="269660"/>
    <lineage>
        <taxon>Bacteria</taxon>
        <taxon>Pseudomonadati</taxon>
        <taxon>Pseudomonadota</taxon>
        <taxon>Alphaproteobacteria</taxon>
        <taxon>Hyphomicrobiales</taxon>
        <taxon>Methylobacteriaceae</taxon>
        <taxon>Methylobacterium</taxon>
    </lineage>
</organism>
<proteinExistence type="predicted"/>
<dbReference type="AlphaFoldDB" id="A0AAJ1WVS3"/>
<dbReference type="Proteomes" id="UP001223420">
    <property type="component" value="Unassembled WGS sequence"/>
</dbReference>